<organism evidence="9 10">
    <name type="scientific">Plectus sambesii</name>
    <dbReference type="NCBI Taxonomy" id="2011161"/>
    <lineage>
        <taxon>Eukaryota</taxon>
        <taxon>Metazoa</taxon>
        <taxon>Ecdysozoa</taxon>
        <taxon>Nematoda</taxon>
        <taxon>Chromadorea</taxon>
        <taxon>Plectida</taxon>
        <taxon>Plectina</taxon>
        <taxon>Plectoidea</taxon>
        <taxon>Plectidae</taxon>
        <taxon>Plectus</taxon>
    </lineage>
</organism>
<dbReference type="WBParaSite" id="PSAMB.scaffold7864size6978.g30639.t1">
    <property type="protein sequence ID" value="PSAMB.scaffold7864size6978.g30639.t1"/>
    <property type="gene ID" value="PSAMB.scaffold7864size6978.g30639"/>
</dbReference>
<evidence type="ECO:0000256" key="2">
    <source>
        <dbReference type="ARBA" id="ARBA00022723"/>
    </source>
</evidence>
<dbReference type="SUPFAM" id="SSF57850">
    <property type="entry name" value="RING/U-box"/>
    <property type="match status" value="1"/>
</dbReference>
<dbReference type="InterPro" id="IPR022782">
    <property type="entry name" value="AIP3-like_C"/>
</dbReference>
<dbReference type="SMART" id="SM00184">
    <property type="entry name" value="RING"/>
    <property type="match status" value="1"/>
</dbReference>
<evidence type="ECO:0000256" key="1">
    <source>
        <dbReference type="ARBA" id="ARBA00021526"/>
    </source>
</evidence>
<feature type="compositionally biased region" description="Acidic residues" evidence="6">
    <location>
        <begin position="666"/>
        <end position="676"/>
    </location>
</feature>
<dbReference type="GO" id="GO:0044325">
    <property type="term" value="F:transmembrane transporter binding"/>
    <property type="evidence" value="ECO:0007669"/>
    <property type="project" value="TreeGrafter"/>
</dbReference>
<keyword evidence="3 5" id="KW-0863">Zinc-finger</keyword>
<dbReference type="PROSITE" id="PS00518">
    <property type="entry name" value="ZF_RING_1"/>
    <property type="match status" value="1"/>
</dbReference>
<feature type="compositionally biased region" description="Basic residues" evidence="6">
    <location>
        <begin position="601"/>
        <end position="612"/>
    </location>
</feature>
<feature type="domain" description="B box-type" evidence="8">
    <location>
        <begin position="91"/>
        <end position="138"/>
    </location>
</feature>
<evidence type="ECO:0000256" key="4">
    <source>
        <dbReference type="ARBA" id="ARBA00022833"/>
    </source>
</evidence>
<reference evidence="10" key="1">
    <citation type="submission" date="2022-11" db="UniProtKB">
        <authorList>
            <consortium name="WormBaseParasite"/>
        </authorList>
    </citation>
    <scope>IDENTIFICATION</scope>
</reference>
<keyword evidence="9" id="KW-1185">Reference proteome</keyword>
<evidence type="ECO:0000256" key="5">
    <source>
        <dbReference type="PROSITE-ProRule" id="PRU00024"/>
    </source>
</evidence>
<evidence type="ECO:0000313" key="10">
    <source>
        <dbReference type="WBParaSite" id="PSAMB.scaffold7864size6978.g30639.t1"/>
    </source>
</evidence>
<dbReference type="CDD" id="cd19814">
    <property type="entry name" value="Bbox1_RNF207-like"/>
    <property type="match status" value="1"/>
</dbReference>
<accession>A0A914XFR9</accession>
<dbReference type="Gene3D" id="3.30.40.10">
    <property type="entry name" value="Zinc/RING finger domain, C3HC4 (zinc finger)"/>
    <property type="match status" value="1"/>
</dbReference>
<name>A0A914XFR9_9BILA</name>
<feature type="compositionally biased region" description="Basic and acidic residues" evidence="6">
    <location>
        <begin position="625"/>
        <end position="634"/>
    </location>
</feature>
<dbReference type="SMART" id="SM00336">
    <property type="entry name" value="BBOX"/>
    <property type="match status" value="1"/>
</dbReference>
<evidence type="ECO:0000259" key="8">
    <source>
        <dbReference type="PROSITE" id="PS50119"/>
    </source>
</evidence>
<dbReference type="GO" id="GO:0008270">
    <property type="term" value="F:zinc ion binding"/>
    <property type="evidence" value="ECO:0007669"/>
    <property type="project" value="UniProtKB-KW"/>
</dbReference>
<dbReference type="PROSITE" id="PS50119">
    <property type="entry name" value="ZF_BBOX"/>
    <property type="match status" value="1"/>
</dbReference>
<dbReference type="Gene3D" id="3.30.160.60">
    <property type="entry name" value="Classic Zinc Finger"/>
    <property type="match status" value="1"/>
</dbReference>
<dbReference type="Gene3D" id="1.20.58.1540">
    <property type="entry name" value="Actin interacting protein 3, C-terminal domain"/>
    <property type="match status" value="1"/>
</dbReference>
<dbReference type="Pfam" id="PF03915">
    <property type="entry name" value="AIP3"/>
    <property type="match status" value="1"/>
</dbReference>
<dbReference type="AlphaFoldDB" id="A0A914XFR9"/>
<dbReference type="InterPro" id="IPR039320">
    <property type="entry name" value="RNF207"/>
</dbReference>
<dbReference type="Pfam" id="PF00643">
    <property type="entry name" value="zf-B_box"/>
    <property type="match status" value="1"/>
</dbReference>
<dbReference type="GO" id="GO:0048471">
    <property type="term" value="C:perinuclear region of cytoplasm"/>
    <property type="evidence" value="ECO:0007669"/>
    <property type="project" value="TreeGrafter"/>
</dbReference>
<protein>
    <recommendedName>
        <fullName evidence="1">RING finger protein 207</fullName>
    </recommendedName>
</protein>
<feature type="domain" description="RING-type" evidence="7">
    <location>
        <begin position="35"/>
        <end position="69"/>
    </location>
</feature>
<evidence type="ECO:0000313" key="9">
    <source>
        <dbReference type="Proteomes" id="UP000887566"/>
    </source>
</evidence>
<dbReference type="InterPro" id="IPR001841">
    <property type="entry name" value="Znf_RING"/>
</dbReference>
<dbReference type="PROSITE" id="PS50089">
    <property type="entry name" value="ZF_RING_2"/>
    <property type="match status" value="1"/>
</dbReference>
<feature type="compositionally biased region" description="Low complexity" evidence="6">
    <location>
        <begin position="677"/>
        <end position="688"/>
    </location>
</feature>
<proteinExistence type="predicted"/>
<dbReference type="InterPro" id="IPR017907">
    <property type="entry name" value="Znf_RING_CS"/>
</dbReference>
<sequence length="694" mass="78025">MSGGCVGVEALTAGSTALLDGQLQTLLESWNPLDCLLCRQELVQPVRLSCHHSFCRRCLADRNKCPACDQAIEGEPEADDMVNFLIETSHESADVCANCDKISQPMHFCETCHQPLCNSCKVNTHQAKMFAAHRIVPLEERARARGRGVCADHGEAFILFSTDTRELVCINCFKAASLESRHHYVDLDVAHKIGCEKLDKVTTKLKVFQQDVREQMQLRRRLLNELDDSFKAQDAQVRQTCQQMIDGLMQVRDRLLQELDADRRTRESHFNDQLKNLCAMLPSIHLYLLSSSIFCASASKIDFLDSAHDLIKRIQNLTGDGGQLSKPLYTGQLSSDSREEYARALEPFLGLSSLLLTRGSGRSGSDANGVDCSGTISPRRCSRRSGSGYVNCPNALAMSKYQLIVDLAGAFGEEFARIETPVRLLAHQMSALTKETQELQRDLTLRRCLIDKVRVNELIARCVDVDTKLATHSALIQDTQPQLQHIWQEQLDRVRRQQQLFREKVEQTVQLREDARHVSAVARQLEPFALSLAAAASLIDPRRCHPPDPAPMERICLEINTIAPDSQHRIEAIEKEEHNRKMVMEQKKREETNELMSAKRQLKMTKEHRKSGKATAVDGRVVRNVGRDRSRGGTDHALLSPTKRKERNSPAVSPRPVSDDQSSATDEFESSMDESFEFTASEASASVEIVQRRE</sequence>
<evidence type="ECO:0000256" key="6">
    <source>
        <dbReference type="SAM" id="MobiDB-lite"/>
    </source>
</evidence>
<keyword evidence="2" id="KW-0479">Metal-binding</keyword>
<keyword evidence="4" id="KW-0862">Zinc</keyword>
<dbReference type="InterPro" id="IPR000315">
    <property type="entry name" value="Znf_B-box"/>
</dbReference>
<feature type="region of interest" description="Disordered" evidence="6">
    <location>
        <begin position="601"/>
        <end position="694"/>
    </location>
</feature>
<dbReference type="Proteomes" id="UP000887566">
    <property type="component" value="Unplaced"/>
</dbReference>
<dbReference type="InterPro" id="IPR013083">
    <property type="entry name" value="Znf_RING/FYVE/PHD"/>
</dbReference>
<dbReference type="PANTHER" id="PTHR22635">
    <property type="entry name" value="RING FINGER PROTEIN 207"/>
    <property type="match status" value="1"/>
</dbReference>
<evidence type="ECO:0000256" key="3">
    <source>
        <dbReference type="ARBA" id="ARBA00022771"/>
    </source>
</evidence>
<dbReference type="PANTHER" id="PTHR22635:SF0">
    <property type="entry name" value="RING FINGER PROTEIN 207"/>
    <property type="match status" value="1"/>
</dbReference>
<dbReference type="GO" id="GO:0030544">
    <property type="term" value="F:Hsp70 protein binding"/>
    <property type="evidence" value="ECO:0007669"/>
    <property type="project" value="InterPro"/>
</dbReference>
<evidence type="ECO:0000259" key="7">
    <source>
        <dbReference type="PROSITE" id="PS50089"/>
    </source>
</evidence>